<keyword evidence="2" id="KW-1185">Reference proteome</keyword>
<dbReference type="AlphaFoldDB" id="A0A370DA24"/>
<protein>
    <submittedName>
        <fullName evidence="1">Uncharacterized protein</fullName>
    </submittedName>
</protein>
<dbReference type="EMBL" id="QFXE01000022">
    <property type="protein sequence ID" value="RDH81739.1"/>
    <property type="molecule type" value="Genomic_DNA"/>
</dbReference>
<sequence length="135" mass="15046">MDAFLNNGDNQTHSTWRGGSELSAIQNGLSIKVIRAAPLRESWLPSELPRALDFPSAWNGVIVGSPPKLELNQALMPLMRKQVGSQTNLLPPEGSVRPDGSQLVAIWKRCNLKVRSAACWRGSESFNQAWQREFY</sequence>
<name>A0A370DA24_9GAMM</name>
<reference evidence="1 2" key="1">
    <citation type="journal article" date="2018" name="ISME J.">
        <title>Endosymbiont genomes yield clues of tubeworm success.</title>
        <authorList>
            <person name="Li Y."/>
            <person name="Liles M.R."/>
            <person name="Halanych K.M."/>
        </authorList>
    </citation>
    <scope>NUCLEOTIDE SEQUENCE [LARGE SCALE GENOMIC DNA]</scope>
    <source>
        <strain evidence="1">A1462</strain>
    </source>
</reference>
<proteinExistence type="predicted"/>
<evidence type="ECO:0000313" key="2">
    <source>
        <dbReference type="Proteomes" id="UP000254771"/>
    </source>
</evidence>
<gene>
    <name evidence="1" type="ORF">DIZ78_17635</name>
</gene>
<comment type="caution">
    <text evidence="1">The sequence shown here is derived from an EMBL/GenBank/DDBJ whole genome shotgun (WGS) entry which is preliminary data.</text>
</comment>
<evidence type="ECO:0000313" key="1">
    <source>
        <dbReference type="EMBL" id="RDH81739.1"/>
    </source>
</evidence>
<organism evidence="1 2">
    <name type="scientific">endosymbiont of Escarpia spicata</name>
    <dbReference type="NCBI Taxonomy" id="2200908"/>
    <lineage>
        <taxon>Bacteria</taxon>
        <taxon>Pseudomonadati</taxon>
        <taxon>Pseudomonadota</taxon>
        <taxon>Gammaproteobacteria</taxon>
        <taxon>sulfur-oxidizing symbionts</taxon>
    </lineage>
</organism>
<dbReference type="Proteomes" id="UP000254771">
    <property type="component" value="Unassembled WGS sequence"/>
</dbReference>
<accession>A0A370DA24</accession>